<dbReference type="GeneID" id="110787867"/>
<keyword evidence="2" id="KW-1185">Reference proteome</keyword>
<dbReference type="Pfam" id="PF08387">
    <property type="entry name" value="FBD"/>
    <property type="match status" value="1"/>
</dbReference>
<dbReference type="SUPFAM" id="SSF52047">
    <property type="entry name" value="RNI-like"/>
    <property type="match status" value="1"/>
</dbReference>
<dbReference type="InterPro" id="IPR001810">
    <property type="entry name" value="F-box_dom"/>
</dbReference>
<sequence length="494" mass="57077">MDLKVRNISGSVDMLSSLPDELLIRILCLIPTEDVVTICMLSKRMMRILPWITTLDFNDSSLSYILSVIKRFSSPFKFKTFVFGVLNAYKFPYLTRFRLRLGVTWDTQCFSDCIHQWGGCCPHLKSTEIISLISFPLSRFGLKEIDLHIQVWKPGNTLLPSEIFTCETLQVLKLDVNLGVNQLSTIRLPNLKLLHLRVCSISEDGFITRLVSSSPLLEELTVEVMYKYDRSTTISLPVLRRLRLKVERWEMAGTSILVINTPKLEYLDYTDNFALYSISNINSLVKANIKIINDFPKPELAFRQQMPNLVHPLSNAHHLSLHGSCTTEMNIVALNTVFPSLKYLELDCSYFISWERVLLPFLKCSPVLETLVLSNGIPNNSWYPEPERVEAIIPDCCRSYLKKFVTKNYAESEWEAEFIKFILKNALVLEELVVYRRCLQRSWLKVEDHKMKMESTLSNLPRASATCSIQVQCLHKNHLWLLKKKKKTCILPRK</sequence>
<gene>
    <name evidence="3" type="primary">LOC110787867</name>
</gene>
<dbReference type="Gene3D" id="3.80.10.10">
    <property type="entry name" value="Ribonuclease Inhibitor"/>
    <property type="match status" value="1"/>
</dbReference>
<dbReference type="SMART" id="SM00579">
    <property type="entry name" value="FBD"/>
    <property type="match status" value="1"/>
</dbReference>
<dbReference type="InterPro" id="IPR032675">
    <property type="entry name" value="LRR_dom_sf"/>
</dbReference>
<dbReference type="PANTHER" id="PTHR31900:SF27">
    <property type="entry name" value="FBD DOMAIN-CONTAINING PROTEIN"/>
    <property type="match status" value="1"/>
</dbReference>
<dbReference type="PANTHER" id="PTHR31900">
    <property type="entry name" value="F-BOX/RNI SUPERFAMILY PROTEIN-RELATED"/>
    <property type="match status" value="1"/>
</dbReference>
<organism evidence="2 3">
    <name type="scientific">Spinacia oleracea</name>
    <name type="common">Spinach</name>
    <dbReference type="NCBI Taxonomy" id="3562"/>
    <lineage>
        <taxon>Eukaryota</taxon>
        <taxon>Viridiplantae</taxon>
        <taxon>Streptophyta</taxon>
        <taxon>Embryophyta</taxon>
        <taxon>Tracheophyta</taxon>
        <taxon>Spermatophyta</taxon>
        <taxon>Magnoliopsida</taxon>
        <taxon>eudicotyledons</taxon>
        <taxon>Gunneridae</taxon>
        <taxon>Pentapetalae</taxon>
        <taxon>Caryophyllales</taxon>
        <taxon>Chenopodiaceae</taxon>
        <taxon>Chenopodioideae</taxon>
        <taxon>Anserineae</taxon>
        <taxon>Spinacia</taxon>
    </lineage>
</organism>
<dbReference type="InterPro" id="IPR055411">
    <property type="entry name" value="LRR_FXL15/At3g58940/PEG3-like"/>
</dbReference>
<reference evidence="3" key="2">
    <citation type="submission" date="2025-08" db="UniProtKB">
        <authorList>
            <consortium name="RefSeq"/>
        </authorList>
    </citation>
    <scope>IDENTIFICATION</scope>
    <source>
        <tissue evidence="3">Leaf</tissue>
    </source>
</reference>
<name>A0A9R0IF42_SPIOL</name>
<dbReference type="InterPro" id="IPR036047">
    <property type="entry name" value="F-box-like_dom_sf"/>
</dbReference>
<proteinExistence type="predicted"/>
<dbReference type="Pfam" id="PF00646">
    <property type="entry name" value="F-box"/>
    <property type="match status" value="1"/>
</dbReference>
<dbReference type="AlphaFoldDB" id="A0A9R0IF42"/>
<evidence type="ECO:0000313" key="2">
    <source>
        <dbReference type="Proteomes" id="UP000813463"/>
    </source>
</evidence>
<dbReference type="SUPFAM" id="SSF81383">
    <property type="entry name" value="F-box domain"/>
    <property type="match status" value="1"/>
</dbReference>
<dbReference type="KEGG" id="soe:110787867"/>
<dbReference type="Pfam" id="PF24758">
    <property type="entry name" value="LRR_At5g56370"/>
    <property type="match status" value="1"/>
</dbReference>
<dbReference type="PROSITE" id="PS50181">
    <property type="entry name" value="FBOX"/>
    <property type="match status" value="1"/>
</dbReference>
<dbReference type="InterPro" id="IPR050232">
    <property type="entry name" value="FBL13/AtMIF1-like"/>
</dbReference>
<dbReference type="Proteomes" id="UP000813463">
    <property type="component" value="Chromosome 4"/>
</dbReference>
<protein>
    <submittedName>
        <fullName evidence="3">FBD-associated F-box protein At4g10400-like</fullName>
    </submittedName>
</protein>
<dbReference type="InterPro" id="IPR006566">
    <property type="entry name" value="FBD"/>
</dbReference>
<reference evidence="2" key="1">
    <citation type="journal article" date="2021" name="Nat. Commun.">
        <title>Genomic analyses provide insights into spinach domestication and the genetic basis of agronomic traits.</title>
        <authorList>
            <person name="Cai X."/>
            <person name="Sun X."/>
            <person name="Xu C."/>
            <person name="Sun H."/>
            <person name="Wang X."/>
            <person name="Ge C."/>
            <person name="Zhang Z."/>
            <person name="Wang Q."/>
            <person name="Fei Z."/>
            <person name="Jiao C."/>
            <person name="Wang Q."/>
        </authorList>
    </citation>
    <scope>NUCLEOTIDE SEQUENCE [LARGE SCALE GENOMIC DNA]</scope>
    <source>
        <strain evidence="2">cv. Varoflay</strain>
    </source>
</reference>
<evidence type="ECO:0000313" key="3">
    <source>
        <dbReference type="RefSeq" id="XP_021848196.2"/>
    </source>
</evidence>
<feature type="domain" description="F-box" evidence="1">
    <location>
        <begin position="12"/>
        <end position="49"/>
    </location>
</feature>
<evidence type="ECO:0000259" key="1">
    <source>
        <dbReference type="PROSITE" id="PS50181"/>
    </source>
</evidence>
<accession>A0A9R0IF42</accession>
<dbReference type="RefSeq" id="XP_021848196.2">
    <property type="nucleotide sequence ID" value="XM_021992504.2"/>
</dbReference>